<evidence type="ECO:0000256" key="2">
    <source>
        <dbReference type="SAM" id="MobiDB-lite"/>
    </source>
</evidence>
<name>A0A5N6LEC5_9ASTR</name>
<evidence type="ECO:0000313" key="4">
    <source>
        <dbReference type="EMBL" id="KAD0806403.1"/>
    </source>
</evidence>
<dbReference type="OrthoDB" id="1928183at2759"/>
<feature type="compositionally biased region" description="Basic residues" evidence="2">
    <location>
        <begin position="37"/>
        <end position="51"/>
    </location>
</feature>
<organism evidence="4 5">
    <name type="scientific">Mikania micrantha</name>
    <name type="common">bitter vine</name>
    <dbReference type="NCBI Taxonomy" id="192012"/>
    <lineage>
        <taxon>Eukaryota</taxon>
        <taxon>Viridiplantae</taxon>
        <taxon>Streptophyta</taxon>
        <taxon>Embryophyta</taxon>
        <taxon>Tracheophyta</taxon>
        <taxon>Spermatophyta</taxon>
        <taxon>Magnoliopsida</taxon>
        <taxon>eudicotyledons</taxon>
        <taxon>Gunneridae</taxon>
        <taxon>Pentapetalae</taxon>
        <taxon>asterids</taxon>
        <taxon>campanulids</taxon>
        <taxon>Asterales</taxon>
        <taxon>Asteraceae</taxon>
        <taxon>Asteroideae</taxon>
        <taxon>Heliantheae alliance</taxon>
        <taxon>Eupatorieae</taxon>
        <taxon>Mikania</taxon>
    </lineage>
</organism>
<dbReference type="Proteomes" id="UP000326396">
    <property type="component" value="Unassembled WGS sequence"/>
</dbReference>
<dbReference type="Pfam" id="PF11250">
    <property type="entry name" value="FAF"/>
    <property type="match status" value="1"/>
</dbReference>
<dbReference type="AlphaFoldDB" id="A0A5N6LEC5"/>
<protein>
    <recommendedName>
        <fullName evidence="3">FAF domain-containing protein</fullName>
    </recommendedName>
</protein>
<dbReference type="PANTHER" id="PTHR33155:SF17">
    <property type="entry name" value="F2E2.18-RELATED"/>
    <property type="match status" value="1"/>
</dbReference>
<feature type="region of interest" description="Disordered" evidence="2">
    <location>
        <begin position="31"/>
        <end position="58"/>
    </location>
</feature>
<feature type="domain" description="FAF" evidence="3">
    <location>
        <begin position="55"/>
        <end position="105"/>
    </location>
</feature>
<keyword evidence="5" id="KW-1185">Reference proteome</keyword>
<reference evidence="4 5" key="1">
    <citation type="submission" date="2019-05" db="EMBL/GenBank/DDBJ databases">
        <title>Mikania micrantha, genome provides insights into the molecular mechanism of rapid growth.</title>
        <authorList>
            <person name="Liu B."/>
        </authorList>
    </citation>
    <scope>NUCLEOTIDE SEQUENCE [LARGE SCALE GENOMIC DNA]</scope>
    <source>
        <strain evidence="4">NLD-2019</strain>
        <tissue evidence="4">Leaf</tissue>
    </source>
</reference>
<evidence type="ECO:0000256" key="1">
    <source>
        <dbReference type="ARBA" id="ARBA00008690"/>
    </source>
</evidence>
<comment type="similarity">
    <text evidence="1">Belongs to the fantastic four family.</text>
</comment>
<dbReference type="PANTHER" id="PTHR33155">
    <property type="entry name" value="FANTASTIC FOUR-LIKE PROTEIN (DUF3049)"/>
    <property type="match status" value="1"/>
</dbReference>
<dbReference type="InterPro" id="IPR046431">
    <property type="entry name" value="FAF_dom"/>
</dbReference>
<sequence>MQVSDLGDHIGMESCIDLNATVDTHTHMGGGEALTLNHRKPRGQNKCRSSMHAKELPPPLPIQSSTAFKRYYTDDGRLIIVEEKIESPKFQFTAHRSHGRLTLRLVQSEGSNKMTVDGEDDGGSGSRFGCNATVRAAATGPCFLVDQNHLHVIRPVRI</sequence>
<evidence type="ECO:0000259" key="3">
    <source>
        <dbReference type="Pfam" id="PF11250"/>
    </source>
</evidence>
<dbReference type="InterPro" id="IPR021410">
    <property type="entry name" value="FAF"/>
</dbReference>
<proteinExistence type="inferred from homology"/>
<gene>
    <name evidence="4" type="ORF">E3N88_43692</name>
</gene>
<accession>A0A5N6LEC5</accession>
<comment type="caution">
    <text evidence="4">The sequence shown here is derived from an EMBL/GenBank/DDBJ whole genome shotgun (WGS) entry which is preliminary data.</text>
</comment>
<evidence type="ECO:0000313" key="5">
    <source>
        <dbReference type="Proteomes" id="UP000326396"/>
    </source>
</evidence>
<dbReference type="EMBL" id="SZYD01001373">
    <property type="protein sequence ID" value="KAD0806403.1"/>
    <property type="molecule type" value="Genomic_DNA"/>
</dbReference>